<dbReference type="AlphaFoldDB" id="A0A8H7QEL3"/>
<dbReference type="PANTHER" id="PTHR46579:SF1">
    <property type="entry name" value="F5_8 TYPE C DOMAIN-CONTAINING PROTEIN"/>
    <property type="match status" value="1"/>
</dbReference>
<protein>
    <submittedName>
        <fullName evidence="1">Uncharacterized protein</fullName>
    </submittedName>
</protein>
<dbReference type="Pfam" id="PF02992">
    <property type="entry name" value="Transposase_21"/>
    <property type="match status" value="1"/>
</dbReference>
<accession>A0A8H7QEL3</accession>
<dbReference type="Proteomes" id="UP000650833">
    <property type="component" value="Unassembled WGS sequence"/>
</dbReference>
<keyword evidence="2" id="KW-1185">Reference proteome</keyword>
<dbReference type="EMBL" id="JAEPRC010001009">
    <property type="protein sequence ID" value="KAG2190273.1"/>
    <property type="molecule type" value="Genomic_DNA"/>
</dbReference>
<evidence type="ECO:0000313" key="2">
    <source>
        <dbReference type="Proteomes" id="UP000650833"/>
    </source>
</evidence>
<proteinExistence type="predicted"/>
<name>A0A8H7QEL3_9FUNG</name>
<gene>
    <name evidence="1" type="ORF">INT46_010595</name>
</gene>
<reference evidence="1" key="1">
    <citation type="submission" date="2020-12" db="EMBL/GenBank/DDBJ databases">
        <title>Metabolic potential, ecology and presence of endohyphal bacteria is reflected in genomic diversity of Mucoromycotina.</title>
        <authorList>
            <person name="Muszewska A."/>
            <person name="Okrasinska A."/>
            <person name="Steczkiewicz K."/>
            <person name="Drgas O."/>
            <person name="Orlowska M."/>
            <person name="Perlinska-Lenart U."/>
            <person name="Aleksandrzak-Piekarczyk T."/>
            <person name="Szatraj K."/>
            <person name="Zielenkiewicz U."/>
            <person name="Pilsyk S."/>
            <person name="Malc E."/>
            <person name="Mieczkowski P."/>
            <person name="Kruszewska J.S."/>
            <person name="Biernat P."/>
            <person name="Pawlowska J."/>
        </authorList>
    </citation>
    <scope>NUCLEOTIDE SEQUENCE</scope>
    <source>
        <strain evidence="1">CBS 226.32</strain>
    </source>
</reference>
<dbReference type="OrthoDB" id="2285485at2759"/>
<comment type="caution">
    <text evidence="1">The sequence shown here is derived from an EMBL/GenBank/DDBJ whole genome shotgun (WGS) entry which is preliminary data.</text>
</comment>
<organism evidence="1 2">
    <name type="scientific">Mucor plumbeus</name>
    <dbReference type="NCBI Taxonomy" id="97098"/>
    <lineage>
        <taxon>Eukaryota</taxon>
        <taxon>Fungi</taxon>
        <taxon>Fungi incertae sedis</taxon>
        <taxon>Mucoromycota</taxon>
        <taxon>Mucoromycotina</taxon>
        <taxon>Mucoromycetes</taxon>
        <taxon>Mucorales</taxon>
        <taxon>Mucorineae</taxon>
        <taxon>Mucoraceae</taxon>
        <taxon>Mucor</taxon>
    </lineage>
</organism>
<sequence>MAAMLANPTTRKLMKYRSQYKFQGGVYEDYFDGDAYKELKNQELFADEHDIALAMFVDGFTSTKSSQSSKLNIVHFVNLNFPPEVRYQENFTFQVVVIPGPNNPKSLLHTFLRPIIDELKKLSTSGMVVSVEGDELCRAKVHLVMATGDLPASTDLAHHMTFAAKYGFRICQIKTTKNQSQFVNPAVKNNIGIRSASIFCELPSFNGPAYFGLEEMHLFGQGLGKTLFDLITISLKKSYNSSLKLIESDPELFPFYIEKQNLIEIGMLIENLKTTVPVSFNSKWVNPVKNSGGNRTVDYFNFSLYQLPTCFVPFFVNKRSKKSVLNLVKACQLCLKWSIMSEELKTIKKYFEEWVLFLKQEVERENIGSGVLKPTQHYLLHVEYMIQQNGPLRASSARSMERAIGKYKKLVKSKSSVGENAGNVLIRLANRSYISNLPWSISEAVNLLAARPYDENAYENHPKNPCQLWEPFFKYSMSSLPFGIDASKMCKALKNFHIRYIPTGLASFLPPIVINAAARAWGYNKVFLSRLYADHKNEHRRGNAFVMFYATHKNQRNTLVNNCFKNGKDNGKGETK</sequence>
<dbReference type="PANTHER" id="PTHR46579">
    <property type="entry name" value="F5/8 TYPE C DOMAIN-CONTAINING PROTEIN-RELATED"/>
    <property type="match status" value="1"/>
</dbReference>
<dbReference type="InterPro" id="IPR004242">
    <property type="entry name" value="Transposase_21"/>
</dbReference>
<evidence type="ECO:0000313" key="1">
    <source>
        <dbReference type="EMBL" id="KAG2190273.1"/>
    </source>
</evidence>